<feature type="compositionally biased region" description="Pro residues" evidence="1">
    <location>
        <begin position="350"/>
        <end position="359"/>
    </location>
</feature>
<feature type="compositionally biased region" description="Basic and acidic residues" evidence="1">
    <location>
        <begin position="226"/>
        <end position="244"/>
    </location>
</feature>
<name>A0A423T2Z8_PENVA</name>
<feature type="compositionally biased region" description="Basic residues" evidence="1">
    <location>
        <begin position="479"/>
        <end position="507"/>
    </location>
</feature>
<dbReference type="AlphaFoldDB" id="A0A423T2Z8"/>
<organism evidence="2 3">
    <name type="scientific">Penaeus vannamei</name>
    <name type="common">Whiteleg shrimp</name>
    <name type="synonym">Litopenaeus vannamei</name>
    <dbReference type="NCBI Taxonomy" id="6689"/>
    <lineage>
        <taxon>Eukaryota</taxon>
        <taxon>Metazoa</taxon>
        <taxon>Ecdysozoa</taxon>
        <taxon>Arthropoda</taxon>
        <taxon>Crustacea</taxon>
        <taxon>Multicrustacea</taxon>
        <taxon>Malacostraca</taxon>
        <taxon>Eumalacostraca</taxon>
        <taxon>Eucarida</taxon>
        <taxon>Decapoda</taxon>
        <taxon>Dendrobranchiata</taxon>
        <taxon>Penaeoidea</taxon>
        <taxon>Penaeidae</taxon>
        <taxon>Penaeus</taxon>
    </lineage>
</organism>
<feature type="compositionally biased region" description="Basic residues" evidence="1">
    <location>
        <begin position="1"/>
        <end position="12"/>
    </location>
</feature>
<feature type="compositionally biased region" description="Low complexity" evidence="1">
    <location>
        <begin position="425"/>
        <end position="438"/>
    </location>
</feature>
<dbReference type="EMBL" id="QCYY01002384">
    <property type="protein sequence ID" value="ROT70783.1"/>
    <property type="molecule type" value="Genomic_DNA"/>
</dbReference>
<keyword evidence="3" id="KW-1185">Reference proteome</keyword>
<feature type="compositionally biased region" description="Basic residues" evidence="1">
    <location>
        <begin position="62"/>
        <end position="73"/>
    </location>
</feature>
<feature type="compositionally biased region" description="Low complexity" evidence="1">
    <location>
        <begin position="371"/>
        <end position="406"/>
    </location>
</feature>
<feature type="compositionally biased region" description="Low complexity" evidence="1">
    <location>
        <begin position="450"/>
        <end position="460"/>
    </location>
</feature>
<feature type="compositionally biased region" description="Basic residues" evidence="1">
    <location>
        <begin position="138"/>
        <end position="149"/>
    </location>
</feature>
<gene>
    <name evidence="2" type="ORF">C7M84_010913</name>
</gene>
<feature type="compositionally biased region" description="Basic residues" evidence="1">
    <location>
        <begin position="22"/>
        <end position="33"/>
    </location>
</feature>
<feature type="region of interest" description="Disordered" evidence="1">
    <location>
        <begin position="204"/>
        <end position="244"/>
    </location>
</feature>
<accession>A0A423T2Z8</accession>
<feature type="compositionally biased region" description="Basic residues" evidence="1">
    <location>
        <begin position="407"/>
        <end position="424"/>
    </location>
</feature>
<dbReference type="Proteomes" id="UP000283509">
    <property type="component" value="Unassembled WGS sequence"/>
</dbReference>
<proteinExistence type="predicted"/>
<feature type="compositionally biased region" description="Pro residues" evidence="1">
    <location>
        <begin position="551"/>
        <end position="561"/>
    </location>
</feature>
<evidence type="ECO:0000313" key="3">
    <source>
        <dbReference type="Proteomes" id="UP000283509"/>
    </source>
</evidence>
<evidence type="ECO:0000313" key="2">
    <source>
        <dbReference type="EMBL" id="ROT70783.1"/>
    </source>
</evidence>
<feature type="region of interest" description="Disordered" evidence="1">
    <location>
        <begin position="1"/>
        <end position="40"/>
    </location>
</feature>
<reference evidence="2 3" key="1">
    <citation type="submission" date="2018-04" db="EMBL/GenBank/DDBJ databases">
        <authorList>
            <person name="Zhang X."/>
            <person name="Yuan J."/>
            <person name="Li F."/>
            <person name="Xiang J."/>
        </authorList>
    </citation>
    <scope>NUCLEOTIDE SEQUENCE [LARGE SCALE GENOMIC DNA]</scope>
    <source>
        <tissue evidence="2">Muscle</tissue>
    </source>
</reference>
<feature type="non-terminal residue" evidence="2">
    <location>
        <position position="719"/>
    </location>
</feature>
<protein>
    <submittedName>
        <fullName evidence="2">Uncharacterized protein</fullName>
    </submittedName>
</protein>
<reference evidence="2 3" key="2">
    <citation type="submission" date="2019-01" db="EMBL/GenBank/DDBJ databases">
        <title>The decoding of complex shrimp genome reveals the adaptation for benthos swimmer, frequently molting mechanism and breeding impact on genome.</title>
        <authorList>
            <person name="Sun Y."/>
            <person name="Gao Y."/>
            <person name="Yu Y."/>
        </authorList>
    </citation>
    <scope>NUCLEOTIDE SEQUENCE [LARGE SCALE GENOMIC DNA]</scope>
    <source>
        <tissue evidence="2">Muscle</tissue>
    </source>
</reference>
<sequence>MAKPPGKARRLSPRSPAAAARSHTRKEWGRRRGGISNKGGGRTFFDGWLLGVVLSRLRCAAHRGGRRQRRRTRTTAAASSLPGASPFSLYRHPTGRRQNYIRLQPPKEHTTRNGALAATRAARLGSGGKQASKQTGAGRRRASQARGKGRGGTLAGPVSFSTCLTRGLRRRRGGIAGGFFLSRRKGVHTRDLTPRYRRNVAEGRRTAGGSAVARGRPQKGAALGNHSERQERGGRLCEGQDHSRHWRGWHGDWLPRRPPVGIVARARDLCCARFGGREIREGTDARAYQSTGRRPNPQKTPHTPGPNTTANRGPSCATPRERTPSARPTTHAPVKPHFLAGGAGSNGPPTANPAAPPLAPARHARRPAPAPRGTRARLAAFQPSPARSAGSAGGRRAQAARSGARPNQKRPPHRRARPRRRARARPPAAAEGGPPARALSPHDRGQGRSAPGPGKAAPPTARQPGPPKACPAFGDGSRRGRASSRRRGPRPARRRRLPPRPRGRRGRGPTSRGPRTARARPPPGPDGELDAGLAARPQPKVAPPIVVGAGPQPPRPRPGPPSAARQGKTALRGQSRQGRAPLHRCPRPARAQGPKGKAQPAPRGRRGRLTGRSSHRPAGTKGKGSPSRQTGAGGPCTAGAGGQAGPDGGRSSRLEGGSPPPPAAEAVPLSRQALSHHDRAQGPPLPVRPGQGPVGGAAGPRPNPTPPPSAREGARGRWG</sequence>
<feature type="region of interest" description="Disordered" evidence="1">
    <location>
        <begin position="62"/>
        <end position="92"/>
    </location>
</feature>
<comment type="caution">
    <text evidence="2">The sequence shown here is derived from an EMBL/GenBank/DDBJ whole genome shotgun (WGS) entry which is preliminary data.</text>
</comment>
<feature type="compositionally biased region" description="Basic residues" evidence="1">
    <location>
        <begin position="603"/>
        <end position="615"/>
    </location>
</feature>
<feature type="compositionally biased region" description="Polar residues" evidence="1">
    <location>
        <begin position="288"/>
        <end position="312"/>
    </location>
</feature>
<feature type="region of interest" description="Disordered" evidence="1">
    <location>
        <begin position="122"/>
        <end position="154"/>
    </location>
</feature>
<evidence type="ECO:0000256" key="1">
    <source>
        <dbReference type="SAM" id="MobiDB-lite"/>
    </source>
</evidence>
<feature type="region of interest" description="Disordered" evidence="1">
    <location>
        <begin position="281"/>
        <end position="719"/>
    </location>
</feature>
<feature type="compositionally biased region" description="Gly residues" evidence="1">
    <location>
        <begin position="631"/>
        <end position="648"/>
    </location>
</feature>